<feature type="domain" description="Methyltransferase" evidence="1">
    <location>
        <begin position="65"/>
        <end position="156"/>
    </location>
</feature>
<dbReference type="SUPFAM" id="SSF53335">
    <property type="entry name" value="S-adenosyl-L-methionine-dependent methyltransferases"/>
    <property type="match status" value="1"/>
</dbReference>
<dbReference type="Gene3D" id="3.40.50.150">
    <property type="entry name" value="Vaccinia Virus protein VP39"/>
    <property type="match status" value="1"/>
</dbReference>
<dbReference type="InterPro" id="IPR029063">
    <property type="entry name" value="SAM-dependent_MTases_sf"/>
</dbReference>
<evidence type="ECO:0000313" key="3">
    <source>
        <dbReference type="Proteomes" id="UP001139462"/>
    </source>
</evidence>
<keyword evidence="3" id="KW-1185">Reference proteome</keyword>
<dbReference type="InterPro" id="IPR041698">
    <property type="entry name" value="Methyltransf_25"/>
</dbReference>
<protein>
    <submittedName>
        <fullName evidence="2">Methyltransferase domain-containing protein</fullName>
    </submittedName>
</protein>
<name>A0A9X1R1X2_9FLAO</name>
<keyword evidence="2" id="KW-0489">Methyltransferase</keyword>
<comment type="caution">
    <text evidence="2">The sequence shown here is derived from an EMBL/GenBank/DDBJ whole genome shotgun (WGS) entry which is preliminary data.</text>
</comment>
<evidence type="ECO:0000259" key="1">
    <source>
        <dbReference type="Pfam" id="PF13649"/>
    </source>
</evidence>
<dbReference type="AlphaFoldDB" id="A0A9X1R1X2"/>
<dbReference type="EMBL" id="JAIRBB010000002">
    <property type="protein sequence ID" value="MCG2430337.1"/>
    <property type="molecule type" value="Genomic_DNA"/>
</dbReference>
<dbReference type="RefSeq" id="WP_237607036.1">
    <property type="nucleotide sequence ID" value="NZ_JAIRBB010000002.1"/>
</dbReference>
<sequence>MINFSNKHRSSQVEVMDSLDFQGEELKNLLNDLKTINKWLGGNHITIDGVKKLIKNHSKGTTVTILDIGCGDGEMLRRCADYSAKQNLSFKLIGIDFNENILEIAKSKSAAYSNISFLNMDVVNNTEAIPETDIVLCTLFLHHFNNEEIKKLTKKILIKSRLGIVINDLERSKLAFNLFKLVHKLFLKTKTARHDGLISIAKGFKKNELVKFSEHIPNQRSTIRWCWAYRFQWIIKKNR</sequence>
<dbReference type="CDD" id="cd02440">
    <property type="entry name" value="AdoMet_MTases"/>
    <property type="match status" value="1"/>
</dbReference>
<reference evidence="2" key="1">
    <citation type="submission" date="2021-09" db="EMBL/GenBank/DDBJ databases">
        <title>Genome of Aequorivita sp. strain F64183.</title>
        <authorList>
            <person name="Wang Y."/>
        </authorList>
    </citation>
    <scope>NUCLEOTIDE SEQUENCE</scope>
    <source>
        <strain evidence="2">F64183</strain>
    </source>
</reference>
<evidence type="ECO:0000313" key="2">
    <source>
        <dbReference type="EMBL" id="MCG2430337.1"/>
    </source>
</evidence>
<gene>
    <name evidence="2" type="ORF">K8344_04325</name>
</gene>
<dbReference type="Proteomes" id="UP001139462">
    <property type="component" value="Unassembled WGS sequence"/>
</dbReference>
<accession>A0A9X1R1X2</accession>
<dbReference type="GO" id="GO:0008168">
    <property type="term" value="F:methyltransferase activity"/>
    <property type="evidence" value="ECO:0007669"/>
    <property type="project" value="UniProtKB-KW"/>
</dbReference>
<organism evidence="2 3">
    <name type="scientific">Aequorivita xiaoshiensis</name>
    <dbReference type="NCBI Taxonomy" id="2874476"/>
    <lineage>
        <taxon>Bacteria</taxon>
        <taxon>Pseudomonadati</taxon>
        <taxon>Bacteroidota</taxon>
        <taxon>Flavobacteriia</taxon>
        <taxon>Flavobacteriales</taxon>
        <taxon>Flavobacteriaceae</taxon>
        <taxon>Aequorivita</taxon>
    </lineage>
</organism>
<dbReference type="GO" id="GO:0032259">
    <property type="term" value="P:methylation"/>
    <property type="evidence" value="ECO:0007669"/>
    <property type="project" value="UniProtKB-KW"/>
</dbReference>
<dbReference type="Pfam" id="PF13649">
    <property type="entry name" value="Methyltransf_25"/>
    <property type="match status" value="1"/>
</dbReference>
<proteinExistence type="predicted"/>
<keyword evidence="2" id="KW-0808">Transferase</keyword>